<comment type="caution">
    <text evidence="3">The sequence shown here is derived from an EMBL/GenBank/DDBJ whole genome shotgun (WGS) entry which is preliminary data.</text>
</comment>
<dbReference type="InterPro" id="IPR002035">
    <property type="entry name" value="VWF_A"/>
</dbReference>
<keyword evidence="1" id="KW-0732">Signal</keyword>
<feature type="signal peptide" evidence="1">
    <location>
        <begin position="1"/>
        <end position="19"/>
    </location>
</feature>
<dbReference type="AlphaFoldDB" id="A0A556N2W6"/>
<reference evidence="3 4" key="1">
    <citation type="submission" date="2019-07" db="EMBL/GenBank/DDBJ databases">
        <authorList>
            <person name="Huq M.A."/>
        </authorList>
    </citation>
    <scope>NUCLEOTIDE SEQUENCE [LARGE SCALE GENOMIC DNA]</scope>
    <source>
        <strain evidence="3 4">MAH-3</strain>
    </source>
</reference>
<feature type="domain" description="VWFA" evidence="2">
    <location>
        <begin position="398"/>
        <end position="575"/>
    </location>
</feature>
<feature type="chain" id="PRO_5022216994" evidence="1">
    <location>
        <begin position="20"/>
        <end position="752"/>
    </location>
</feature>
<dbReference type="RefSeq" id="WP_144331905.1">
    <property type="nucleotide sequence ID" value="NZ_VLPL01000002.1"/>
</dbReference>
<dbReference type="PANTHER" id="PTHR10579:SF43">
    <property type="entry name" value="ZINC FINGER (C3HC4-TYPE RING FINGER) FAMILY PROTEIN"/>
    <property type="match status" value="1"/>
</dbReference>
<organism evidence="3 4">
    <name type="scientific">Fluviicola chungangensis</name>
    <dbReference type="NCBI Taxonomy" id="2597671"/>
    <lineage>
        <taxon>Bacteria</taxon>
        <taxon>Pseudomonadati</taxon>
        <taxon>Bacteroidota</taxon>
        <taxon>Flavobacteriia</taxon>
        <taxon>Flavobacteriales</taxon>
        <taxon>Crocinitomicaceae</taxon>
        <taxon>Fluviicola</taxon>
    </lineage>
</organism>
<keyword evidence="4" id="KW-1185">Reference proteome</keyword>
<evidence type="ECO:0000313" key="4">
    <source>
        <dbReference type="Proteomes" id="UP000316008"/>
    </source>
</evidence>
<dbReference type="Gene3D" id="3.40.50.410">
    <property type="entry name" value="von Willebrand factor, type A domain"/>
    <property type="match status" value="1"/>
</dbReference>
<dbReference type="SMART" id="SM00327">
    <property type="entry name" value="VWA"/>
    <property type="match status" value="1"/>
</dbReference>
<dbReference type="Proteomes" id="UP000316008">
    <property type="component" value="Unassembled WGS sequence"/>
</dbReference>
<dbReference type="EMBL" id="VLPL01000002">
    <property type="protein sequence ID" value="TSJ46368.1"/>
    <property type="molecule type" value="Genomic_DNA"/>
</dbReference>
<accession>A0A556N2W6</accession>
<name>A0A556N2W6_9FLAO</name>
<evidence type="ECO:0000259" key="2">
    <source>
        <dbReference type="PROSITE" id="PS50234"/>
    </source>
</evidence>
<protein>
    <submittedName>
        <fullName evidence="3">VWA domain-containing protein</fullName>
    </submittedName>
</protein>
<dbReference type="Pfam" id="PF00092">
    <property type="entry name" value="VWA"/>
    <property type="match status" value="1"/>
</dbReference>
<dbReference type="InterPro" id="IPR051266">
    <property type="entry name" value="CLCR"/>
</dbReference>
<dbReference type="PROSITE" id="PS50234">
    <property type="entry name" value="VWFA"/>
    <property type="match status" value="1"/>
</dbReference>
<proteinExistence type="predicted"/>
<evidence type="ECO:0000313" key="3">
    <source>
        <dbReference type="EMBL" id="TSJ46368.1"/>
    </source>
</evidence>
<dbReference type="PANTHER" id="PTHR10579">
    <property type="entry name" value="CALCIUM-ACTIVATED CHLORIDE CHANNEL REGULATOR"/>
    <property type="match status" value="1"/>
</dbReference>
<dbReference type="SUPFAM" id="SSF53300">
    <property type="entry name" value="vWA-like"/>
    <property type="match status" value="1"/>
</dbReference>
<evidence type="ECO:0000256" key="1">
    <source>
        <dbReference type="SAM" id="SignalP"/>
    </source>
</evidence>
<gene>
    <name evidence="3" type="ORF">FO442_04215</name>
</gene>
<dbReference type="InterPro" id="IPR036465">
    <property type="entry name" value="vWFA_dom_sf"/>
</dbReference>
<dbReference type="OrthoDB" id="9805121at2"/>
<sequence>MKPIRLLLATLCYLPVVSAQTNYHLQVVTNQNQPAANLSVRFVESTTFERIENKTNASGVLDLVFDHGELWIGSIGEMNNCLWVESRGKGTASSHITYDLEVWERENRILPDRSTIVFKKTPQKYPSMPRPDAAHCALKIVVASRENKPQANVPVSLTCFALAEQFTGTTNASGECIFLVPNKNDYEIDVADINSMDWADFGDESMARTAFLTYEKKAFTEKKEGKYTVQILPSGIKPSSSHATVDLTIRKGGYPIANEPVYLKSVGSSIKYKGKTDASGKVVFMLPLKTKYVVDFTFQRDASVLDLSRMKGFATMGKTINYIPDPRLENIESFIPRVKDLVALDVNDFVTAQYPSSDNEVDLFLKWGNKFNASSKEAVLEVGFKVNAKNKKAFVPKNLLLVIDVSGSMSNDNRLELLKNTLIELIGRMSSQDRIGIVAFDDQVYKPLPSQFITNKTAICDIIRALQPMGGTTISIGFEEGLKQLEANKKPNMVNRLILLSDGYGGDEPELSVNLAKTYAAKGLQISAIGVGYDYNAALLEQLATIGGGTLQMAGDPSHYNQAFLKTFDGIIDPIGTDVKLEILFNDQIVYRQLLGYQNAKVNAGKVTVDIDHLFPGLQKMALVKMDIIHSTPAIEQQKVLARLTYTDPVSKKQKVVEKELSPEWSTATGLLDMTLDMNHKRMMAVAIVNQSMKLMAEKFTSGDKAGAEKAAKEGVTQIQKLFPQAIPGDLKGLFEKLEEYVSVFEQLRTEP</sequence>